<dbReference type="Gene3D" id="1.10.3680.10">
    <property type="entry name" value="TerB-like"/>
    <property type="match status" value="1"/>
</dbReference>
<evidence type="ECO:0000259" key="1">
    <source>
        <dbReference type="Pfam" id="PF05099"/>
    </source>
</evidence>
<proteinExistence type="predicted"/>
<dbReference type="OrthoDB" id="8526975at2"/>
<name>A0A4R6NAZ3_9BURK</name>
<dbReference type="InterPro" id="IPR007791">
    <property type="entry name" value="DjlA_N"/>
</dbReference>
<dbReference type="InterPro" id="IPR029024">
    <property type="entry name" value="TerB-like"/>
</dbReference>
<dbReference type="AlphaFoldDB" id="A0A4R6NAZ3"/>
<dbReference type="Proteomes" id="UP000295357">
    <property type="component" value="Unassembled WGS sequence"/>
</dbReference>
<feature type="domain" description="Co-chaperone DjlA N-terminal" evidence="1">
    <location>
        <begin position="11"/>
        <end position="121"/>
    </location>
</feature>
<protein>
    <submittedName>
        <fullName evidence="2">Tellurite resistance protein TerB</fullName>
    </submittedName>
</protein>
<evidence type="ECO:0000313" key="2">
    <source>
        <dbReference type="EMBL" id="TDP12801.1"/>
    </source>
</evidence>
<evidence type="ECO:0000313" key="3">
    <source>
        <dbReference type="Proteomes" id="UP000295357"/>
    </source>
</evidence>
<dbReference type="RefSeq" id="WP_133601741.1">
    <property type="nucleotide sequence ID" value="NZ_JAUFPJ010000005.1"/>
</dbReference>
<accession>A0A4R6NAZ3</accession>
<sequence>MRHYPRNSAEAASRLVALALIADGKVCQQETQALQQLGHSLKLGLPPERLYALVQELCEDLVSAHQALDMQQACVSDQILDTLLEDVDQPQLRQRVLDAVTTVVAADQYLASGEGIVLQRMLARWEAGAQAPRARAGTGLPS</sequence>
<reference evidence="2 3" key="1">
    <citation type="submission" date="2019-03" db="EMBL/GenBank/DDBJ databases">
        <title>Genomic Encyclopedia of Type Strains, Phase IV (KMG-IV): sequencing the most valuable type-strain genomes for metagenomic binning, comparative biology and taxonomic classification.</title>
        <authorList>
            <person name="Goeker M."/>
        </authorList>
    </citation>
    <scope>NUCLEOTIDE SEQUENCE [LARGE SCALE GENOMIC DNA]</scope>
    <source>
        <strain evidence="2 3">DSM 25082</strain>
    </source>
</reference>
<dbReference type="Pfam" id="PF05099">
    <property type="entry name" value="TerB"/>
    <property type="match status" value="1"/>
</dbReference>
<dbReference type="EMBL" id="SNXE01000001">
    <property type="protein sequence ID" value="TDP12801.1"/>
    <property type="molecule type" value="Genomic_DNA"/>
</dbReference>
<comment type="caution">
    <text evidence="2">The sequence shown here is derived from an EMBL/GenBank/DDBJ whole genome shotgun (WGS) entry which is preliminary data.</text>
</comment>
<gene>
    <name evidence="2" type="ORF">DFR39_101274</name>
</gene>
<dbReference type="SUPFAM" id="SSF158682">
    <property type="entry name" value="TerB-like"/>
    <property type="match status" value="1"/>
</dbReference>
<organism evidence="2 3">
    <name type="scientific">Roseateles asaccharophilus</name>
    <dbReference type="NCBI Taxonomy" id="582607"/>
    <lineage>
        <taxon>Bacteria</taxon>
        <taxon>Pseudomonadati</taxon>
        <taxon>Pseudomonadota</taxon>
        <taxon>Betaproteobacteria</taxon>
        <taxon>Burkholderiales</taxon>
        <taxon>Sphaerotilaceae</taxon>
        <taxon>Roseateles</taxon>
    </lineage>
</organism>
<keyword evidence="3" id="KW-1185">Reference proteome</keyword>